<comment type="caution">
    <text evidence="1">The sequence shown here is derived from an EMBL/GenBank/DDBJ whole genome shotgun (WGS) entry which is preliminary data.</text>
</comment>
<accession>A0AAD6G2Q7</accession>
<sequence length="75" mass="8461">MADETDYNELLRKISNSLENALETFGPASRQYQAILSILKECLQDIESQKHTKNQKQMVDPDTLSAAMGFLKIGE</sequence>
<keyword evidence="2" id="KW-1185">Reference proteome</keyword>
<reference evidence="1" key="2">
    <citation type="journal article" date="2023" name="IMA Fungus">
        <title>Comparative genomic study of the Penicillium genus elucidates a diverse pangenome and 15 lateral gene transfer events.</title>
        <authorList>
            <person name="Petersen C."/>
            <person name="Sorensen T."/>
            <person name="Nielsen M.R."/>
            <person name="Sondergaard T.E."/>
            <person name="Sorensen J.L."/>
            <person name="Fitzpatrick D.A."/>
            <person name="Frisvad J.C."/>
            <person name="Nielsen K.L."/>
        </authorList>
    </citation>
    <scope>NUCLEOTIDE SEQUENCE</scope>
    <source>
        <strain evidence="1">IBT 16125</strain>
    </source>
</reference>
<evidence type="ECO:0000313" key="1">
    <source>
        <dbReference type="EMBL" id="KAJ5453596.1"/>
    </source>
</evidence>
<evidence type="ECO:0000313" key="2">
    <source>
        <dbReference type="Proteomes" id="UP001213681"/>
    </source>
</evidence>
<protein>
    <submittedName>
        <fullName evidence="1">Uncharacterized protein</fullName>
    </submittedName>
</protein>
<dbReference type="AlphaFoldDB" id="A0AAD6G2Q7"/>
<proteinExistence type="predicted"/>
<dbReference type="GeneID" id="81598177"/>
<gene>
    <name evidence="1" type="ORF">N7458_004552</name>
</gene>
<dbReference type="Proteomes" id="UP001213681">
    <property type="component" value="Unassembled WGS sequence"/>
</dbReference>
<reference evidence="1" key="1">
    <citation type="submission" date="2022-12" db="EMBL/GenBank/DDBJ databases">
        <authorList>
            <person name="Petersen C."/>
        </authorList>
    </citation>
    <scope>NUCLEOTIDE SEQUENCE</scope>
    <source>
        <strain evidence="1">IBT 16125</strain>
    </source>
</reference>
<name>A0AAD6G2Q7_9EURO</name>
<dbReference type="RefSeq" id="XP_056766552.1">
    <property type="nucleotide sequence ID" value="XM_056907934.1"/>
</dbReference>
<organism evidence="1 2">
    <name type="scientific">Penicillium daleae</name>
    <dbReference type="NCBI Taxonomy" id="63821"/>
    <lineage>
        <taxon>Eukaryota</taxon>
        <taxon>Fungi</taxon>
        <taxon>Dikarya</taxon>
        <taxon>Ascomycota</taxon>
        <taxon>Pezizomycotina</taxon>
        <taxon>Eurotiomycetes</taxon>
        <taxon>Eurotiomycetidae</taxon>
        <taxon>Eurotiales</taxon>
        <taxon>Aspergillaceae</taxon>
        <taxon>Penicillium</taxon>
    </lineage>
</organism>
<dbReference type="EMBL" id="JAPVEA010000005">
    <property type="protein sequence ID" value="KAJ5453596.1"/>
    <property type="molecule type" value="Genomic_DNA"/>
</dbReference>